<dbReference type="Pfam" id="PF14534">
    <property type="entry name" value="DUF4440"/>
    <property type="match status" value="1"/>
</dbReference>
<accession>A0A8J3VFK8</accession>
<dbReference type="AlphaFoldDB" id="A0A8J3VFK8"/>
<reference evidence="2" key="1">
    <citation type="submission" date="2021-01" db="EMBL/GenBank/DDBJ databases">
        <title>Whole genome shotgun sequence of Rhizocola hellebori NBRC 109834.</title>
        <authorList>
            <person name="Komaki H."/>
            <person name="Tamura T."/>
        </authorList>
    </citation>
    <scope>NUCLEOTIDE SEQUENCE</scope>
    <source>
        <strain evidence="2">NBRC 109834</strain>
    </source>
</reference>
<protein>
    <recommendedName>
        <fullName evidence="1">DUF4440 domain-containing protein</fullName>
    </recommendedName>
</protein>
<gene>
    <name evidence="2" type="ORF">Rhe02_35210</name>
</gene>
<evidence type="ECO:0000313" key="3">
    <source>
        <dbReference type="Proteomes" id="UP000612899"/>
    </source>
</evidence>
<sequence>MRAVKELLGLQAEQRRAHLEGDAAAMVAMFAGDFVSVSDGVVSRPSREESLQRFERYFGLVTFQAWEDIAEPVIEVSGDGSLATVLVTKRVQLTYPDDTGAITAEETFFAWAETWRHADGTRWELAMVVSTRRAP</sequence>
<dbReference type="SUPFAM" id="SSF54427">
    <property type="entry name" value="NTF2-like"/>
    <property type="match status" value="1"/>
</dbReference>
<name>A0A8J3VFK8_9ACTN</name>
<organism evidence="2 3">
    <name type="scientific">Rhizocola hellebori</name>
    <dbReference type="NCBI Taxonomy" id="1392758"/>
    <lineage>
        <taxon>Bacteria</taxon>
        <taxon>Bacillati</taxon>
        <taxon>Actinomycetota</taxon>
        <taxon>Actinomycetes</taxon>
        <taxon>Micromonosporales</taxon>
        <taxon>Micromonosporaceae</taxon>
        <taxon>Rhizocola</taxon>
    </lineage>
</organism>
<feature type="domain" description="DUF4440" evidence="1">
    <location>
        <begin position="9"/>
        <end position="123"/>
    </location>
</feature>
<comment type="caution">
    <text evidence="2">The sequence shown here is derived from an EMBL/GenBank/DDBJ whole genome shotgun (WGS) entry which is preliminary data.</text>
</comment>
<dbReference type="EMBL" id="BONY01000019">
    <property type="protein sequence ID" value="GIH05454.1"/>
    <property type="molecule type" value="Genomic_DNA"/>
</dbReference>
<dbReference type="Proteomes" id="UP000612899">
    <property type="component" value="Unassembled WGS sequence"/>
</dbReference>
<evidence type="ECO:0000259" key="1">
    <source>
        <dbReference type="Pfam" id="PF14534"/>
    </source>
</evidence>
<dbReference type="InterPro" id="IPR027843">
    <property type="entry name" value="DUF4440"/>
</dbReference>
<dbReference type="RefSeq" id="WP_203909302.1">
    <property type="nucleotide sequence ID" value="NZ_BONY01000019.1"/>
</dbReference>
<dbReference type="InterPro" id="IPR032710">
    <property type="entry name" value="NTF2-like_dom_sf"/>
</dbReference>
<keyword evidence="3" id="KW-1185">Reference proteome</keyword>
<evidence type="ECO:0000313" key="2">
    <source>
        <dbReference type="EMBL" id="GIH05454.1"/>
    </source>
</evidence>
<proteinExistence type="predicted"/>
<dbReference type="Gene3D" id="3.10.450.50">
    <property type="match status" value="1"/>
</dbReference>